<feature type="region of interest" description="Disordered" evidence="1">
    <location>
        <begin position="624"/>
        <end position="650"/>
    </location>
</feature>
<evidence type="ECO:0000313" key="2">
    <source>
        <dbReference type="EMBL" id="GJT45750.1"/>
    </source>
</evidence>
<feature type="compositionally biased region" description="Acidic residues" evidence="1">
    <location>
        <begin position="236"/>
        <end position="247"/>
    </location>
</feature>
<accession>A0ABQ5E2S0</accession>
<dbReference type="EMBL" id="BQNB010015927">
    <property type="protein sequence ID" value="GJT45750.1"/>
    <property type="molecule type" value="Genomic_DNA"/>
</dbReference>
<organism evidence="2 3">
    <name type="scientific">Tanacetum coccineum</name>
    <dbReference type="NCBI Taxonomy" id="301880"/>
    <lineage>
        <taxon>Eukaryota</taxon>
        <taxon>Viridiplantae</taxon>
        <taxon>Streptophyta</taxon>
        <taxon>Embryophyta</taxon>
        <taxon>Tracheophyta</taxon>
        <taxon>Spermatophyta</taxon>
        <taxon>Magnoliopsida</taxon>
        <taxon>eudicotyledons</taxon>
        <taxon>Gunneridae</taxon>
        <taxon>Pentapetalae</taxon>
        <taxon>asterids</taxon>
        <taxon>campanulids</taxon>
        <taxon>Asterales</taxon>
        <taxon>Asteraceae</taxon>
        <taxon>Asteroideae</taxon>
        <taxon>Anthemideae</taxon>
        <taxon>Anthemidinae</taxon>
        <taxon>Tanacetum</taxon>
    </lineage>
</organism>
<evidence type="ECO:0000313" key="3">
    <source>
        <dbReference type="Proteomes" id="UP001151760"/>
    </source>
</evidence>
<feature type="region of interest" description="Disordered" evidence="1">
    <location>
        <begin position="233"/>
        <end position="252"/>
    </location>
</feature>
<protein>
    <submittedName>
        <fullName evidence="2">Uncharacterized protein</fullName>
    </submittedName>
</protein>
<comment type="caution">
    <text evidence="2">The sequence shown here is derived from an EMBL/GenBank/DDBJ whole genome shotgun (WGS) entry which is preliminary data.</text>
</comment>
<name>A0ABQ5E2S0_9ASTR</name>
<proteinExistence type="predicted"/>
<reference evidence="2" key="2">
    <citation type="submission" date="2022-01" db="EMBL/GenBank/DDBJ databases">
        <authorList>
            <person name="Yamashiro T."/>
            <person name="Shiraishi A."/>
            <person name="Satake H."/>
            <person name="Nakayama K."/>
        </authorList>
    </citation>
    <scope>NUCLEOTIDE SEQUENCE</scope>
</reference>
<keyword evidence="3" id="KW-1185">Reference proteome</keyword>
<sequence length="650" mass="74153">MNDLNITMEEYIRLEEEKASSRGMTFNWQTATFGRMEHYYKEECFMNFEEEFPAIIFEKINGDSFDTEQEGMIKKYDDEEGDFVTEFPAIVFSNTFTTPPYEPTVSPSNKSELDFRISCDESDDEDYTVIFDENSFSYKIISVNDLKTVLKNNDNNVTPTIDYDLNYFVNEFPAIVYNDGLTSKSDLGIKPLVRSKNIDEFDLIDETSLSEYKEEIISRFNDLFNDIHSNDSKSEIDDDVQSSEDNENALGEDGLSKINHDEIIKTFEIGNMAPLLAADQRHTWLRYEVEGYTPAIVHSYEQRLATIWSRPVNRVHVLDFAGLTPEMRQDLSVRLRMVYTGEQWQVFVSHAWRRLFEIRGPLVREFILEFLSTCRMSDTIMDLDTADTLCFQLGGVRRRMTWRQFILALGLHTEQKMAKAPEKVTGVDLFYLCSIDHETINVSHLLAQYLFRHAEGRKSGARLSGGHFIGRLSSHFGLVSDEGLRGLQVVTRELPLIDLHKLGRLNICTRYGDTWACVAPGLERQQAVAAGAPKIPVPAPTQAPPPPPLAPQPRTMSQRIERLKEEVHDLRRDVVGLRGDVVSFTTEQSRVSTWLISCMTQLMDASGQTYQPFDNTLIGSSGLSFRRRVRPRTGEASTSAAPHTDARPDP</sequence>
<reference evidence="2" key="1">
    <citation type="journal article" date="2022" name="Int. J. Mol. Sci.">
        <title>Draft Genome of Tanacetum Coccineum: Genomic Comparison of Closely Related Tanacetum-Family Plants.</title>
        <authorList>
            <person name="Yamashiro T."/>
            <person name="Shiraishi A."/>
            <person name="Nakayama K."/>
            <person name="Satake H."/>
        </authorList>
    </citation>
    <scope>NUCLEOTIDE SEQUENCE</scope>
</reference>
<evidence type="ECO:0000256" key="1">
    <source>
        <dbReference type="SAM" id="MobiDB-lite"/>
    </source>
</evidence>
<gene>
    <name evidence="2" type="ORF">Tco_0954465</name>
</gene>
<dbReference type="Proteomes" id="UP001151760">
    <property type="component" value="Unassembled WGS sequence"/>
</dbReference>